<dbReference type="AlphaFoldDB" id="A0A4C1U354"/>
<dbReference type="Proteomes" id="UP000299102">
    <property type="component" value="Unassembled WGS sequence"/>
</dbReference>
<protein>
    <submittedName>
        <fullName evidence="1">Uncharacterized protein</fullName>
    </submittedName>
</protein>
<evidence type="ECO:0000313" key="1">
    <source>
        <dbReference type="EMBL" id="GBP20752.1"/>
    </source>
</evidence>
<evidence type="ECO:0000313" key="2">
    <source>
        <dbReference type="Proteomes" id="UP000299102"/>
    </source>
</evidence>
<comment type="caution">
    <text evidence="1">The sequence shown here is derived from an EMBL/GenBank/DDBJ whole genome shotgun (WGS) entry which is preliminary data.</text>
</comment>
<gene>
    <name evidence="1" type="ORF">EVAR_14477_1</name>
</gene>
<proteinExistence type="predicted"/>
<organism evidence="1 2">
    <name type="scientific">Eumeta variegata</name>
    <name type="common">Bagworm moth</name>
    <name type="synonym">Eumeta japonica</name>
    <dbReference type="NCBI Taxonomy" id="151549"/>
    <lineage>
        <taxon>Eukaryota</taxon>
        <taxon>Metazoa</taxon>
        <taxon>Ecdysozoa</taxon>
        <taxon>Arthropoda</taxon>
        <taxon>Hexapoda</taxon>
        <taxon>Insecta</taxon>
        <taxon>Pterygota</taxon>
        <taxon>Neoptera</taxon>
        <taxon>Endopterygota</taxon>
        <taxon>Lepidoptera</taxon>
        <taxon>Glossata</taxon>
        <taxon>Ditrysia</taxon>
        <taxon>Tineoidea</taxon>
        <taxon>Psychidae</taxon>
        <taxon>Oiketicinae</taxon>
        <taxon>Eumeta</taxon>
    </lineage>
</organism>
<reference evidence="1 2" key="1">
    <citation type="journal article" date="2019" name="Commun. Biol.">
        <title>The bagworm genome reveals a unique fibroin gene that provides high tensile strength.</title>
        <authorList>
            <person name="Kono N."/>
            <person name="Nakamura H."/>
            <person name="Ohtoshi R."/>
            <person name="Tomita M."/>
            <person name="Numata K."/>
            <person name="Arakawa K."/>
        </authorList>
    </citation>
    <scope>NUCLEOTIDE SEQUENCE [LARGE SCALE GENOMIC DNA]</scope>
</reference>
<accession>A0A4C1U354</accession>
<keyword evidence="2" id="KW-1185">Reference proteome</keyword>
<name>A0A4C1U354_EUMVA</name>
<dbReference type="EMBL" id="BGZK01000122">
    <property type="protein sequence ID" value="GBP20752.1"/>
    <property type="molecule type" value="Genomic_DNA"/>
</dbReference>
<sequence>MAAMPDDASHGQRINFFIFCTERCQSEIVPAFDSNPGHTLVPDSVSSLVFDPSPVLHFSSGSAFDYDPGLDLDSVPHPVFNFDYVTSHSSNLANNPFTFYKKEIIYSSHAQYVSPLSPAPVLAIDSAPRPVFSSDTATDHTQLAVCRCQCIDDISVAASKLYHKEITNNRSCKCSYISCGPLRGDDATTECVRIPVVHYPSIDPRSARYSISIQETGNALEITTELRVSTGGDDHLVWWFVRSSHPRNTIKKRDTFKCVRARAFVKASLVGPRAYTSRVGSWRPTAKIVCGRSRRRNVLSEVFLT</sequence>